<name>A0A9D2LJJ1_9FIRM</name>
<dbReference type="InterPro" id="IPR002656">
    <property type="entry name" value="Acyl_transf_3_dom"/>
</dbReference>
<gene>
    <name evidence="9" type="ORF">H9787_09340</name>
</gene>
<feature type="transmembrane region" description="Helical" evidence="7">
    <location>
        <begin position="132"/>
        <end position="152"/>
    </location>
</feature>
<evidence type="ECO:0000259" key="8">
    <source>
        <dbReference type="Pfam" id="PF01757"/>
    </source>
</evidence>
<comment type="caution">
    <text evidence="9">The sequence shown here is derived from an EMBL/GenBank/DDBJ whole genome shotgun (WGS) entry which is preliminary data.</text>
</comment>
<evidence type="ECO:0000256" key="2">
    <source>
        <dbReference type="ARBA" id="ARBA00007400"/>
    </source>
</evidence>
<dbReference type="Pfam" id="PF01757">
    <property type="entry name" value="Acyl_transf_3"/>
    <property type="match status" value="1"/>
</dbReference>
<feature type="transmembrane region" description="Helical" evidence="7">
    <location>
        <begin position="208"/>
        <end position="228"/>
    </location>
</feature>
<feature type="transmembrane region" description="Helical" evidence="7">
    <location>
        <begin position="279"/>
        <end position="298"/>
    </location>
</feature>
<feature type="transmembrane region" description="Helical" evidence="7">
    <location>
        <begin position="80"/>
        <end position="96"/>
    </location>
</feature>
<dbReference type="PANTHER" id="PTHR40074">
    <property type="entry name" value="O-ACETYLTRANSFERASE WECH"/>
    <property type="match status" value="1"/>
</dbReference>
<keyword evidence="6 7" id="KW-0472">Membrane</keyword>
<evidence type="ECO:0000256" key="5">
    <source>
        <dbReference type="ARBA" id="ARBA00022989"/>
    </source>
</evidence>
<feature type="domain" description="Acyltransferase 3" evidence="8">
    <location>
        <begin position="16"/>
        <end position="294"/>
    </location>
</feature>
<feature type="transmembrane region" description="Helical" evidence="7">
    <location>
        <begin position="21"/>
        <end position="41"/>
    </location>
</feature>
<reference evidence="9" key="2">
    <citation type="submission" date="2021-04" db="EMBL/GenBank/DDBJ databases">
        <authorList>
            <person name="Gilroy R."/>
        </authorList>
    </citation>
    <scope>NUCLEOTIDE SEQUENCE</scope>
    <source>
        <strain evidence="9">ChiBcec18-1249</strain>
    </source>
</reference>
<feature type="transmembrane region" description="Helical" evidence="7">
    <location>
        <begin position="56"/>
        <end position="73"/>
    </location>
</feature>
<keyword evidence="5 7" id="KW-1133">Transmembrane helix</keyword>
<feature type="transmembrane region" description="Helical" evidence="7">
    <location>
        <begin position="102"/>
        <end position="120"/>
    </location>
</feature>
<dbReference type="EMBL" id="DWZJ01000085">
    <property type="protein sequence ID" value="HJB13903.1"/>
    <property type="molecule type" value="Genomic_DNA"/>
</dbReference>
<evidence type="ECO:0000256" key="4">
    <source>
        <dbReference type="ARBA" id="ARBA00022692"/>
    </source>
</evidence>
<reference evidence="9" key="1">
    <citation type="journal article" date="2021" name="PeerJ">
        <title>Extensive microbial diversity within the chicken gut microbiome revealed by metagenomics and culture.</title>
        <authorList>
            <person name="Gilroy R."/>
            <person name="Ravi A."/>
            <person name="Getino M."/>
            <person name="Pursley I."/>
            <person name="Horton D.L."/>
            <person name="Alikhan N.F."/>
            <person name="Baker D."/>
            <person name="Gharbi K."/>
            <person name="Hall N."/>
            <person name="Watson M."/>
            <person name="Adriaenssens E.M."/>
            <person name="Foster-Nyarko E."/>
            <person name="Jarju S."/>
            <person name="Secka A."/>
            <person name="Antonio M."/>
            <person name="Oren A."/>
            <person name="Chaudhuri R.R."/>
            <person name="La Ragione R."/>
            <person name="Hildebrand F."/>
            <person name="Pallen M.J."/>
        </authorList>
    </citation>
    <scope>NUCLEOTIDE SEQUENCE</scope>
    <source>
        <strain evidence="9">ChiBcec18-1249</strain>
    </source>
</reference>
<dbReference type="GO" id="GO:0016413">
    <property type="term" value="F:O-acetyltransferase activity"/>
    <property type="evidence" value="ECO:0007669"/>
    <property type="project" value="TreeGrafter"/>
</dbReference>
<keyword evidence="9" id="KW-0012">Acyltransferase</keyword>
<organism evidence="9 10">
    <name type="scientific">Candidatus Oscillibacter excrementigallinarum</name>
    <dbReference type="NCBI Taxonomy" id="2838716"/>
    <lineage>
        <taxon>Bacteria</taxon>
        <taxon>Bacillati</taxon>
        <taxon>Bacillota</taxon>
        <taxon>Clostridia</taxon>
        <taxon>Eubacteriales</taxon>
        <taxon>Oscillospiraceae</taxon>
        <taxon>Oscillibacter</taxon>
    </lineage>
</organism>
<dbReference type="GO" id="GO:0005886">
    <property type="term" value="C:plasma membrane"/>
    <property type="evidence" value="ECO:0007669"/>
    <property type="project" value="UniProtKB-SubCell"/>
</dbReference>
<dbReference type="GO" id="GO:0009246">
    <property type="term" value="P:enterobacterial common antigen biosynthetic process"/>
    <property type="evidence" value="ECO:0007669"/>
    <property type="project" value="TreeGrafter"/>
</dbReference>
<proteinExistence type="inferred from homology"/>
<evidence type="ECO:0000313" key="10">
    <source>
        <dbReference type="Proteomes" id="UP000823824"/>
    </source>
</evidence>
<evidence type="ECO:0000256" key="3">
    <source>
        <dbReference type="ARBA" id="ARBA00022475"/>
    </source>
</evidence>
<keyword evidence="9" id="KW-0808">Transferase</keyword>
<evidence type="ECO:0000256" key="6">
    <source>
        <dbReference type="ARBA" id="ARBA00023136"/>
    </source>
</evidence>
<accession>A0A9D2LJJ1</accession>
<feature type="transmembrane region" description="Helical" evidence="7">
    <location>
        <begin position="158"/>
        <end position="176"/>
    </location>
</feature>
<protein>
    <submittedName>
        <fullName evidence="9">Acyltransferase</fullName>
    </submittedName>
</protein>
<evidence type="ECO:0000256" key="7">
    <source>
        <dbReference type="SAM" id="Phobius"/>
    </source>
</evidence>
<keyword evidence="4 7" id="KW-0812">Transmembrane</keyword>
<dbReference type="PANTHER" id="PTHR40074:SF2">
    <property type="entry name" value="O-ACETYLTRANSFERASE WECH"/>
    <property type="match status" value="1"/>
</dbReference>
<evidence type="ECO:0000256" key="1">
    <source>
        <dbReference type="ARBA" id="ARBA00004651"/>
    </source>
</evidence>
<evidence type="ECO:0000313" key="9">
    <source>
        <dbReference type="EMBL" id="HJB13903.1"/>
    </source>
</evidence>
<sequence>MLFHAYPFRFQVRILDEIKSAGFAGVDVFILLSAMGLYVSIKRMGGPLRDFYSRRAARILPAFWLVVGVYSLWLRLQGRISLTVAAWSMSTLYYWFHVPGTFNWYVPALLAFYLLTPLYVRIFDRCPRKEWMTAAMFPLAYGVYRLTIPLGINYTEDFVNRLPAFALGILAGYYLLEGRRLTARHALTWGLLALCGISLEVLRRLHVFYISPCYVIAGVLMGFCLLAAKGISRLGEGPRRILRLLGSCSLEIYLLNVIITREFDTLAPLLDRGPRHLFYYAVVYTLNILLALLLHRGIEAVRSRWKKRAAA</sequence>
<feature type="transmembrane region" description="Helical" evidence="7">
    <location>
        <begin position="240"/>
        <end position="259"/>
    </location>
</feature>
<feature type="transmembrane region" description="Helical" evidence="7">
    <location>
        <begin position="183"/>
        <end position="202"/>
    </location>
</feature>
<keyword evidence="3" id="KW-1003">Cell membrane</keyword>
<comment type="similarity">
    <text evidence="2">Belongs to the acyltransferase 3 family.</text>
</comment>
<comment type="subcellular location">
    <subcellularLocation>
        <location evidence="1">Cell membrane</location>
        <topology evidence="1">Multi-pass membrane protein</topology>
    </subcellularLocation>
</comment>
<dbReference type="Proteomes" id="UP000823824">
    <property type="component" value="Unassembled WGS sequence"/>
</dbReference>
<dbReference type="AlphaFoldDB" id="A0A9D2LJJ1"/>